<keyword evidence="2 6" id="KW-0349">Heme</keyword>
<dbReference type="AlphaFoldDB" id="A0A5C1DG10"/>
<evidence type="ECO:0000256" key="7">
    <source>
        <dbReference type="SAM" id="MobiDB-lite"/>
    </source>
</evidence>
<evidence type="ECO:0000256" key="6">
    <source>
        <dbReference type="PROSITE-ProRule" id="PRU00433"/>
    </source>
</evidence>
<dbReference type="GO" id="GO:0020037">
    <property type="term" value="F:heme binding"/>
    <property type="evidence" value="ECO:0007669"/>
    <property type="project" value="InterPro"/>
</dbReference>
<dbReference type="InterPro" id="IPR051811">
    <property type="entry name" value="Cytochrome_c550/c551-like"/>
</dbReference>
<feature type="region of interest" description="Disordered" evidence="7">
    <location>
        <begin position="71"/>
        <end position="95"/>
    </location>
</feature>
<keyword evidence="8" id="KW-0732">Signal</keyword>
<keyword evidence="11" id="KW-1185">Reference proteome</keyword>
<keyword evidence="3 6" id="KW-0479">Metal-binding</keyword>
<dbReference type="GO" id="GO:0046872">
    <property type="term" value="F:metal ion binding"/>
    <property type="evidence" value="ECO:0007669"/>
    <property type="project" value="UniProtKB-KW"/>
</dbReference>
<gene>
    <name evidence="10" type="ORF">FYK34_08395</name>
</gene>
<evidence type="ECO:0000256" key="4">
    <source>
        <dbReference type="ARBA" id="ARBA00022982"/>
    </source>
</evidence>
<dbReference type="GO" id="GO:0009055">
    <property type="term" value="F:electron transfer activity"/>
    <property type="evidence" value="ECO:0007669"/>
    <property type="project" value="InterPro"/>
</dbReference>
<keyword evidence="4" id="KW-0249">Electron transport</keyword>
<evidence type="ECO:0000256" key="3">
    <source>
        <dbReference type="ARBA" id="ARBA00022723"/>
    </source>
</evidence>
<evidence type="ECO:0000256" key="5">
    <source>
        <dbReference type="ARBA" id="ARBA00023004"/>
    </source>
</evidence>
<dbReference type="KEGG" id="chrm:FYK34_08395"/>
<accession>A0A5C1DG10</accession>
<evidence type="ECO:0000313" key="10">
    <source>
        <dbReference type="EMBL" id="QEL55586.1"/>
    </source>
</evidence>
<evidence type="ECO:0000256" key="1">
    <source>
        <dbReference type="ARBA" id="ARBA00022448"/>
    </source>
</evidence>
<dbReference type="Gene3D" id="1.10.760.10">
    <property type="entry name" value="Cytochrome c-like domain"/>
    <property type="match status" value="1"/>
</dbReference>
<proteinExistence type="predicted"/>
<evidence type="ECO:0000259" key="9">
    <source>
        <dbReference type="PROSITE" id="PS51007"/>
    </source>
</evidence>
<dbReference type="Pfam" id="PF13442">
    <property type="entry name" value="Cytochrome_CBB3"/>
    <property type="match status" value="1"/>
</dbReference>
<evidence type="ECO:0000313" key="11">
    <source>
        <dbReference type="Proteomes" id="UP000322079"/>
    </source>
</evidence>
<dbReference type="SUPFAM" id="SSF46626">
    <property type="entry name" value="Cytochrome c"/>
    <property type="match status" value="1"/>
</dbReference>
<keyword evidence="5 6" id="KW-0408">Iron</keyword>
<dbReference type="InterPro" id="IPR009056">
    <property type="entry name" value="Cyt_c-like_dom"/>
</dbReference>
<name>A0A5C1DG10_9NEIS</name>
<feature type="signal peptide" evidence="8">
    <location>
        <begin position="1"/>
        <end position="20"/>
    </location>
</feature>
<dbReference type="EMBL" id="CP043473">
    <property type="protein sequence ID" value="QEL55586.1"/>
    <property type="molecule type" value="Genomic_DNA"/>
</dbReference>
<sequence>MRLFVSMSLLLTCLSAAALAAPDGKELFQQNCAVCHGDRGQGKVGPKLVGDSSRWSKKLFERAVLEGVDDEGKALKAPMPHWGQSSLKEDKGKPPTAEEIDAIQAYLKKPH</sequence>
<feature type="domain" description="Cytochrome c" evidence="9">
    <location>
        <begin position="19"/>
        <end position="111"/>
    </location>
</feature>
<protein>
    <submittedName>
        <fullName evidence="10">Cytochrome c</fullName>
    </submittedName>
</protein>
<dbReference type="PANTHER" id="PTHR37823">
    <property type="entry name" value="CYTOCHROME C-553-LIKE"/>
    <property type="match status" value="1"/>
</dbReference>
<reference evidence="10 11" key="1">
    <citation type="submission" date="2019-08" db="EMBL/GenBank/DDBJ databases">
        <title>Chromobacterium paludis, a novel bacterium isolated from a Maryland marsh pond.</title>
        <authorList>
            <person name="Blackburn M.B."/>
            <person name="Gundersen-Rindal D.E."/>
        </authorList>
    </citation>
    <scope>NUCLEOTIDE SEQUENCE [LARGE SCALE GENOMIC DNA]</scope>
    <source>
        <strain evidence="11">IIBBL 257-1</strain>
    </source>
</reference>
<dbReference type="Proteomes" id="UP000322079">
    <property type="component" value="Chromosome"/>
</dbReference>
<dbReference type="RefSeq" id="WP_149295947.1">
    <property type="nucleotide sequence ID" value="NZ_CP043473.1"/>
</dbReference>
<feature type="chain" id="PRO_5022860952" evidence="8">
    <location>
        <begin position="21"/>
        <end position="111"/>
    </location>
</feature>
<evidence type="ECO:0000256" key="2">
    <source>
        <dbReference type="ARBA" id="ARBA00022617"/>
    </source>
</evidence>
<dbReference type="InterPro" id="IPR036909">
    <property type="entry name" value="Cyt_c-like_dom_sf"/>
</dbReference>
<keyword evidence="1" id="KW-0813">Transport</keyword>
<dbReference type="PROSITE" id="PS51007">
    <property type="entry name" value="CYTC"/>
    <property type="match status" value="1"/>
</dbReference>
<evidence type="ECO:0000256" key="8">
    <source>
        <dbReference type="SAM" id="SignalP"/>
    </source>
</evidence>
<organism evidence="10 11">
    <name type="scientific">Chromobacterium paludis</name>
    <dbReference type="NCBI Taxonomy" id="2605945"/>
    <lineage>
        <taxon>Bacteria</taxon>
        <taxon>Pseudomonadati</taxon>
        <taxon>Pseudomonadota</taxon>
        <taxon>Betaproteobacteria</taxon>
        <taxon>Neisseriales</taxon>
        <taxon>Chromobacteriaceae</taxon>
        <taxon>Chromobacterium</taxon>
    </lineage>
</organism>